<name>A0ABW2HWJ4_9ACTN</name>
<organism evidence="2 3">
    <name type="scientific">Paractinoplanes rhizophilus</name>
    <dbReference type="NCBI Taxonomy" id="1416877"/>
    <lineage>
        <taxon>Bacteria</taxon>
        <taxon>Bacillati</taxon>
        <taxon>Actinomycetota</taxon>
        <taxon>Actinomycetes</taxon>
        <taxon>Micromonosporales</taxon>
        <taxon>Micromonosporaceae</taxon>
        <taxon>Paractinoplanes</taxon>
    </lineage>
</organism>
<dbReference type="Proteomes" id="UP001596548">
    <property type="component" value="Unassembled WGS sequence"/>
</dbReference>
<evidence type="ECO:0000313" key="2">
    <source>
        <dbReference type="EMBL" id="MFC7277533.1"/>
    </source>
</evidence>
<dbReference type="EMBL" id="JBHTBJ010000023">
    <property type="protein sequence ID" value="MFC7277533.1"/>
    <property type="molecule type" value="Genomic_DNA"/>
</dbReference>
<protein>
    <submittedName>
        <fullName evidence="2">Uncharacterized protein</fullName>
    </submittedName>
</protein>
<comment type="caution">
    <text evidence="2">The sequence shown here is derived from an EMBL/GenBank/DDBJ whole genome shotgun (WGS) entry which is preliminary data.</text>
</comment>
<sequence length="115" mass="12570">MRETDHVIALQPFPDGRDRDSYGLPLKNCYAGPECRGAKMDRRNQLKFPNVTCFNRCVGSAPIALNAWSVIHPGGGRRRFPDRDCGEPEDGGQADHVGRASGTCGTSRETPTPVE</sequence>
<reference evidence="3" key="1">
    <citation type="journal article" date="2019" name="Int. J. Syst. Evol. Microbiol.">
        <title>The Global Catalogue of Microorganisms (GCM) 10K type strain sequencing project: providing services to taxonomists for standard genome sequencing and annotation.</title>
        <authorList>
            <consortium name="The Broad Institute Genomics Platform"/>
            <consortium name="The Broad Institute Genome Sequencing Center for Infectious Disease"/>
            <person name="Wu L."/>
            <person name="Ma J."/>
        </authorList>
    </citation>
    <scope>NUCLEOTIDE SEQUENCE [LARGE SCALE GENOMIC DNA]</scope>
    <source>
        <strain evidence="3">XZYJT-10</strain>
    </source>
</reference>
<keyword evidence="3" id="KW-1185">Reference proteome</keyword>
<evidence type="ECO:0000256" key="1">
    <source>
        <dbReference type="SAM" id="MobiDB-lite"/>
    </source>
</evidence>
<proteinExistence type="predicted"/>
<feature type="compositionally biased region" description="Polar residues" evidence="1">
    <location>
        <begin position="103"/>
        <end position="115"/>
    </location>
</feature>
<dbReference type="RefSeq" id="WP_378973234.1">
    <property type="nucleotide sequence ID" value="NZ_JBHTBJ010000023.1"/>
</dbReference>
<feature type="region of interest" description="Disordered" evidence="1">
    <location>
        <begin position="75"/>
        <end position="115"/>
    </location>
</feature>
<gene>
    <name evidence="2" type="ORF">ACFQS1_26365</name>
</gene>
<evidence type="ECO:0000313" key="3">
    <source>
        <dbReference type="Proteomes" id="UP001596548"/>
    </source>
</evidence>
<accession>A0ABW2HWJ4</accession>